<dbReference type="AlphaFoldDB" id="A0AAN8BQS4"/>
<evidence type="ECO:0000313" key="2">
    <source>
        <dbReference type="Proteomes" id="UP001335648"/>
    </source>
</evidence>
<dbReference type="EMBL" id="JAULUE010002056">
    <property type="protein sequence ID" value="KAK5890045.1"/>
    <property type="molecule type" value="Genomic_DNA"/>
</dbReference>
<accession>A0AAN8BQS4</accession>
<organism evidence="1 2">
    <name type="scientific">Champsocephalus esox</name>
    <name type="common">pike icefish</name>
    <dbReference type="NCBI Taxonomy" id="159716"/>
    <lineage>
        <taxon>Eukaryota</taxon>
        <taxon>Metazoa</taxon>
        <taxon>Chordata</taxon>
        <taxon>Craniata</taxon>
        <taxon>Vertebrata</taxon>
        <taxon>Euteleostomi</taxon>
        <taxon>Actinopterygii</taxon>
        <taxon>Neopterygii</taxon>
        <taxon>Teleostei</taxon>
        <taxon>Neoteleostei</taxon>
        <taxon>Acanthomorphata</taxon>
        <taxon>Eupercaria</taxon>
        <taxon>Perciformes</taxon>
        <taxon>Notothenioidei</taxon>
        <taxon>Channichthyidae</taxon>
        <taxon>Champsocephalus</taxon>
    </lineage>
</organism>
<comment type="caution">
    <text evidence="1">The sequence shown here is derived from an EMBL/GenBank/DDBJ whole genome shotgun (WGS) entry which is preliminary data.</text>
</comment>
<dbReference type="Proteomes" id="UP001335648">
    <property type="component" value="Unassembled WGS sequence"/>
</dbReference>
<evidence type="ECO:0000313" key="1">
    <source>
        <dbReference type="EMBL" id="KAK5890045.1"/>
    </source>
</evidence>
<proteinExistence type="predicted"/>
<sequence length="72" mass="7987">MAAVKKTTLRVSLSESELVKGLSQKDMGVSEKVWLWCGRVVNVTDLSALTVSPQRPAAWLPLFCRDDIRPSD</sequence>
<gene>
    <name evidence="1" type="ORF">CesoFtcFv8_013614</name>
</gene>
<reference evidence="1 2" key="1">
    <citation type="journal article" date="2023" name="Mol. Biol. Evol.">
        <title>Genomics of Secondarily Temperate Adaptation in the Only Non-Antarctic Icefish.</title>
        <authorList>
            <person name="Rivera-Colon A.G."/>
            <person name="Rayamajhi N."/>
            <person name="Minhas B.F."/>
            <person name="Madrigal G."/>
            <person name="Bilyk K.T."/>
            <person name="Yoon V."/>
            <person name="Hune M."/>
            <person name="Gregory S."/>
            <person name="Cheng C.H.C."/>
            <person name="Catchen J.M."/>
        </authorList>
    </citation>
    <scope>NUCLEOTIDE SEQUENCE [LARGE SCALE GENOMIC DNA]</scope>
    <source>
        <strain evidence="1">JC2023a</strain>
    </source>
</reference>
<protein>
    <submittedName>
        <fullName evidence="1">Uncharacterized protein</fullName>
    </submittedName>
</protein>
<name>A0AAN8BQS4_9TELE</name>
<keyword evidence="2" id="KW-1185">Reference proteome</keyword>